<reference evidence="2" key="1">
    <citation type="submission" date="2022-11" db="EMBL/GenBank/DDBJ databases">
        <title>Minimal conservation of predation-associated metabolite biosynthetic gene clusters underscores biosynthetic potential of Myxococcota including descriptions for ten novel species: Archangium lansinium sp. nov., Myxococcus landrumus sp. nov., Nannocystis bai.</title>
        <authorList>
            <person name="Ahearne A."/>
            <person name="Stevens C."/>
            <person name="Dowd S."/>
        </authorList>
    </citation>
    <scope>NUCLEOTIDE SEQUENCE</scope>
    <source>
        <strain evidence="2">Fl3</strain>
    </source>
</reference>
<accession>A0ABY7H6D8</accession>
<feature type="region of interest" description="Disordered" evidence="1">
    <location>
        <begin position="1274"/>
        <end position="1296"/>
    </location>
</feature>
<evidence type="ECO:0000256" key="1">
    <source>
        <dbReference type="SAM" id="MobiDB-lite"/>
    </source>
</evidence>
<gene>
    <name evidence="2" type="ORF">O0S08_01665</name>
</gene>
<evidence type="ECO:0000313" key="3">
    <source>
        <dbReference type="Proteomes" id="UP001164459"/>
    </source>
</evidence>
<feature type="compositionally biased region" description="Low complexity" evidence="1">
    <location>
        <begin position="99"/>
        <end position="113"/>
    </location>
</feature>
<dbReference type="InterPro" id="IPR044929">
    <property type="entry name" value="DNA/RNA_non-sp_Endonuclease_sf"/>
</dbReference>
<protein>
    <submittedName>
        <fullName evidence="2">Uncharacterized protein</fullName>
    </submittedName>
</protein>
<feature type="compositionally biased region" description="Low complexity" evidence="1">
    <location>
        <begin position="236"/>
        <end position="264"/>
    </location>
</feature>
<proteinExistence type="predicted"/>
<feature type="compositionally biased region" description="Low complexity" evidence="1">
    <location>
        <begin position="75"/>
        <end position="91"/>
    </location>
</feature>
<name>A0ABY7H6D8_9BACT</name>
<dbReference type="Proteomes" id="UP001164459">
    <property type="component" value="Chromosome"/>
</dbReference>
<feature type="compositionally biased region" description="Low complexity" evidence="1">
    <location>
        <begin position="145"/>
        <end position="168"/>
    </location>
</feature>
<sequence length="1296" mass="138376">MKATATAAAPVPSSSLAPPRPRPLVETQEFDDSLLAVEPQQPRAVATGFEDIAAVAGQPASVPEVGTRATTTTVDASDSGRASSTATTATVDESDRGKATTAGTASSTATTATVDESDRGKATTAGTASSTATTATVDESDRGKATTAGTASSTATVTTSRPSAGTETEAVEAKAAKGQGVGLVAEPGPEDRQAANDGGAPRAATGAPARGGGLRMPEPPDAIGRATAARIEKVRATAGATANANASLPSAAKTVNEATAAVTEPEAETRGRAAGAVAEALDRRPPPSPKLQALCEKIRKDIREKRPPDDAALLKAKPEEAAKSAGAELKGNVKSEAESVADKYAPLDKPPAGESTLQPKAYEQPPVAVTGPEVNASAAAPDPLPGESVSLTEDVAAQKQRIADAGMDTEPARLIESGPIADARAAHAELEKKSQEEPEKLLQRQQEAIQSAQADMTALQTRSLTTLAGTRSEAIGERARRQRGIVGTQEQMRAAAGKRMREIFAAAQSEVHSRLDRLMEAAMTKWEAGLAVATREFKTTLRSVEEWIAKRHEGAVGVVVELIDDWTGYPKWVTQQYDKAETRFGDTVCGLILDISRDVEAVIRLCEEVISEARAEIDKVVKTAIEQGIGDFATGEATAIYAQLDALQSRANSVRDDFTDELVKRADAAVQEVRREVQALREAAGGIVGRIGAAIEAALEDPARFIIDGLLTLASIPPPSFWALVDKVQHVVKDIADDPVGFANNLLAGVGQGFQRFFDNLGTHLQEGFLSWLFSGLGSVGVTLPPDFSLRSVVTLFLQLMGLTWPRIRTLLAKHIGEDNLALIEQALALVSTLIEQGPEGIFQMIQEQLDPQQLVDMVIQMAVDYMVNAVIKQVVARVIAMFNPAGAIVAAVEAIYRVLKWVFENAARIFSLVETVVNGMADIVAGKVSAMATAVEGALAGMVGPVIDFVAGYFGLGDLPQKIAEFIGKLQDRVLAVVDRVIGFLADKARALLAKVRGGEKEAEPGKEEAVPEEVAEKFVDQDNESHTITAETDEDPPDISVQSVRILVMELIKKRRKKLTAGSKQAKALNSAEAKYKVCRLAVNKRRRKWEQYKAERMKSARKTLLDELRAEVLEQRKEIHALADLLVKSGALDKRIEPSHVDFISSPTSKQVVADPLTLRPGNTVGSAADTKVLTDWDQRIQKQSPKRGGKLFWRRVHLLPASLNGPGNDPRNIVPGGAGLNKWLERYESAALKALTEEKRTLKYEVTATLNPSDGFFPLEVTVMWKYKGENNDPDEPGMGPKTMDVRKDIPP</sequence>
<feature type="compositionally biased region" description="Basic and acidic residues" evidence="1">
    <location>
        <begin position="296"/>
        <end position="309"/>
    </location>
</feature>
<keyword evidence="3" id="KW-1185">Reference proteome</keyword>
<feature type="region of interest" description="Disordered" evidence="1">
    <location>
        <begin position="1"/>
        <end position="29"/>
    </location>
</feature>
<feature type="compositionally biased region" description="Basic and acidic residues" evidence="1">
    <location>
        <begin position="331"/>
        <end position="341"/>
    </location>
</feature>
<organism evidence="2 3">
    <name type="scientific">Nannocystis punicea</name>
    <dbReference type="NCBI Taxonomy" id="2995304"/>
    <lineage>
        <taxon>Bacteria</taxon>
        <taxon>Pseudomonadati</taxon>
        <taxon>Myxococcota</taxon>
        <taxon>Polyangia</taxon>
        <taxon>Nannocystales</taxon>
        <taxon>Nannocystaceae</taxon>
        <taxon>Nannocystis</taxon>
    </lineage>
</organism>
<feature type="compositionally biased region" description="Low complexity" evidence="1">
    <location>
        <begin position="122"/>
        <end position="136"/>
    </location>
</feature>
<feature type="compositionally biased region" description="Low complexity" evidence="1">
    <location>
        <begin position="198"/>
        <end position="208"/>
    </location>
</feature>
<feature type="region of interest" description="Disordered" evidence="1">
    <location>
        <begin position="462"/>
        <end position="482"/>
    </location>
</feature>
<evidence type="ECO:0000313" key="2">
    <source>
        <dbReference type="EMBL" id="WAS94842.1"/>
    </source>
</evidence>
<feature type="compositionally biased region" description="Low complexity" evidence="1">
    <location>
        <begin position="1"/>
        <end position="17"/>
    </location>
</feature>
<dbReference type="Gene3D" id="3.40.570.10">
    <property type="entry name" value="Extracellular Endonuclease, subunit A"/>
    <property type="match status" value="1"/>
</dbReference>
<feature type="region of interest" description="Disordered" evidence="1">
    <location>
        <begin position="57"/>
        <end position="388"/>
    </location>
</feature>
<dbReference type="RefSeq" id="WP_269037177.1">
    <property type="nucleotide sequence ID" value="NZ_CP114040.1"/>
</dbReference>
<dbReference type="EMBL" id="CP114040">
    <property type="protein sequence ID" value="WAS94842.1"/>
    <property type="molecule type" value="Genomic_DNA"/>
</dbReference>